<dbReference type="AlphaFoldDB" id="A0A4R2IVK6"/>
<evidence type="ECO:0000313" key="3">
    <source>
        <dbReference type="Proteomes" id="UP000295680"/>
    </source>
</evidence>
<dbReference type="EMBL" id="SLWS01000014">
    <property type="protein sequence ID" value="TCO49681.1"/>
    <property type="molecule type" value="Genomic_DNA"/>
</dbReference>
<dbReference type="OrthoDB" id="3369288at2"/>
<proteinExistence type="predicted"/>
<organism evidence="2 3">
    <name type="scientific">Actinocrispum wychmicini</name>
    <dbReference type="NCBI Taxonomy" id="1213861"/>
    <lineage>
        <taxon>Bacteria</taxon>
        <taxon>Bacillati</taxon>
        <taxon>Actinomycetota</taxon>
        <taxon>Actinomycetes</taxon>
        <taxon>Pseudonocardiales</taxon>
        <taxon>Pseudonocardiaceae</taxon>
        <taxon>Actinocrispum</taxon>
    </lineage>
</organism>
<accession>A0A4R2IVK6</accession>
<feature type="coiled-coil region" evidence="1">
    <location>
        <begin position="145"/>
        <end position="186"/>
    </location>
</feature>
<dbReference type="Pfam" id="PF19776">
    <property type="entry name" value="DUF6262"/>
    <property type="match status" value="1"/>
</dbReference>
<evidence type="ECO:0000256" key="1">
    <source>
        <dbReference type="SAM" id="Coils"/>
    </source>
</evidence>
<gene>
    <name evidence="2" type="ORF">EV192_11447</name>
</gene>
<name>A0A4R2IVK6_9PSEU</name>
<sequence>MTDSPPAPQTAAALDARRKRAEAGLLRIEETLDHMLRSRTAVTFAAVARQAGVSRTFLYEHTRARALIDGAISRAAGRRADDQRDERDTLDAAWKERALNAEDALKAAHNEILAQRNQIGELLGHIRDLQTHWTEEDLTRVVNDNSSLKKQVRLLTNENTELQNKLGAARDNVRFADKRIAALEVECAAAVLS</sequence>
<dbReference type="RefSeq" id="WP_132124936.1">
    <property type="nucleotide sequence ID" value="NZ_SLWS01000014.1"/>
</dbReference>
<protein>
    <submittedName>
        <fullName evidence="2">Uncharacterized protein</fullName>
    </submittedName>
</protein>
<reference evidence="2 3" key="1">
    <citation type="submission" date="2019-03" db="EMBL/GenBank/DDBJ databases">
        <title>Genomic Encyclopedia of Type Strains, Phase IV (KMG-IV): sequencing the most valuable type-strain genomes for metagenomic binning, comparative biology and taxonomic classification.</title>
        <authorList>
            <person name="Goeker M."/>
        </authorList>
    </citation>
    <scope>NUCLEOTIDE SEQUENCE [LARGE SCALE GENOMIC DNA]</scope>
    <source>
        <strain evidence="2 3">DSM 45934</strain>
    </source>
</reference>
<dbReference type="Proteomes" id="UP000295680">
    <property type="component" value="Unassembled WGS sequence"/>
</dbReference>
<comment type="caution">
    <text evidence="2">The sequence shown here is derived from an EMBL/GenBank/DDBJ whole genome shotgun (WGS) entry which is preliminary data.</text>
</comment>
<keyword evidence="1" id="KW-0175">Coiled coil</keyword>
<evidence type="ECO:0000313" key="2">
    <source>
        <dbReference type="EMBL" id="TCO49681.1"/>
    </source>
</evidence>
<dbReference type="InterPro" id="IPR046229">
    <property type="entry name" value="TnpC-like"/>
</dbReference>
<keyword evidence="3" id="KW-1185">Reference proteome</keyword>